<protein>
    <submittedName>
        <fullName evidence="2">Amidohydrolase</fullName>
        <ecNumber evidence="2">3.5.1.128</ecNumber>
    </submittedName>
</protein>
<evidence type="ECO:0000313" key="2">
    <source>
        <dbReference type="EMBL" id="MET4579687.1"/>
    </source>
</evidence>
<dbReference type="EC" id="3.5.1.128" evidence="2"/>
<proteinExistence type="predicted"/>
<accession>A0ABV2QGL1</accession>
<reference evidence="2 3" key="1">
    <citation type="submission" date="2024-06" db="EMBL/GenBank/DDBJ databases">
        <title>Sorghum-associated microbial communities from plants grown in Nebraska, USA.</title>
        <authorList>
            <person name="Schachtman D."/>
        </authorList>
    </citation>
    <scope>NUCLEOTIDE SEQUENCE [LARGE SCALE GENOMIC DNA]</scope>
    <source>
        <strain evidence="2 3">2709</strain>
    </source>
</reference>
<dbReference type="EMBL" id="JBEPSH010000011">
    <property type="protein sequence ID" value="MET4579687.1"/>
    <property type="molecule type" value="Genomic_DNA"/>
</dbReference>
<dbReference type="PROSITE" id="PS50263">
    <property type="entry name" value="CN_HYDROLASE"/>
    <property type="match status" value="1"/>
</dbReference>
<dbReference type="PANTHER" id="PTHR23088:SF27">
    <property type="entry name" value="DEAMINATED GLUTATHIONE AMIDASE"/>
    <property type="match status" value="1"/>
</dbReference>
<comment type="caution">
    <text evidence="2">The sequence shown here is derived from an EMBL/GenBank/DDBJ whole genome shotgun (WGS) entry which is preliminary data.</text>
</comment>
<dbReference type="RefSeq" id="WP_354448024.1">
    <property type="nucleotide sequence ID" value="NZ_JBEPSH010000011.1"/>
</dbReference>
<evidence type="ECO:0000313" key="3">
    <source>
        <dbReference type="Proteomes" id="UP001549320"/>
    </source>
</evidence>
<keyword evidence="3" id="KW-1185">Reference proteome</keyword>
<name>A0ABV2QGL1_9BURK</name>
<feature type="domain" description="CN hydrolase" evidence="1">
    <location>
        <begin position="1"/>
        <end position="244"/>
    </location>
</feature>
<dbReference type="SUPFAM" id="SSF56317">
    <property type="entry name" value="Carbon-nitrogen hydrolase"/>
    <property type="match status" value="1"/>
</dbReference>
<dbReference type="Pfam" id="PF00795">
    <property type="entry name" value="CN_hydrolase"/>
    <property type="match status" value="1"/>
</dbReference>
<sequence length="267" mass="29109">MKVSISQFKSTPDIAANLKKAVDHIGLAAAEGARVIAFPEASMVAFESSRQELHTHAENSAAWFVEGIAKSAVAHGIDVLIGIYEPSGEPRSSNVFVHVNAKGEIAGRYEKVHLYDAFSFQESAKNRHAPLKPNHDEVYVAHIDGVKFGILNCYDLRFPEIARIAMDKGADALVYGAGWIAGSLKELHWDTLLRARAIENTCFVLAPCQPPPESVGMSMILDPSGLTVAGVAEQQGICTANLDLERLQTVREALPSLKHRRYRIAPN</sequence>
<dbReference type="CDD" id="cd07581">
    <property type="entry name" value="nitrilase_3"/>
    <property type="match status" value="1"/>
</dbReference>
<dbReference type="InterPro" id="IPR003010">
    <property type="entry name" value="C-N_Hydrolase"/>
</dbReference>
<evidence type="ECO:0000259" key="1">
    <source>
        <dbReference type="PROSITE" id="PS50263"/>
    </source>
</evidence>
<dbReference type="PANTHER" id="PTHR23088">
    <property type="entry name" value="NITRILASE-RELATED"/>
    <property type="match status" value="1"/>
</dbReference>
<dbReference type="Gene3D" id="3.60.110.10">
    <property type="entry name" value="Carbon-nitrogen hydrolase"/>
    <property type="match status" value="1"/>
</dbReference>
<gene>
    <name evidence="2" type="ORF">ABIE13_004824</name>
</gene>
<dbReference type="GO" id="GO:0110050">
    <property type="term" value="F:deaminated glutathione amidase activity"/>
    <property type="evidence" value="ECO:0007669"/>
    <property type="project" value="UniProtKB-EC"/>
</dbReference>
<dbReference type="InterPro" id="IPR036526">
    <property type="entry name" value="C-N_Hydrolase_sf"/>
</dbReference>
<keyword evidence="2" id="KW-0378">Hydrolase</keyword>
<organism evidence="2 3">
    <name type="scientific">Ottowia thiooxydans</name>
    <dbReference type="NCBI Taxonomy" id="219182"/>
    <lineage>
        <taxon>Bacteria</taxon>
        <taxon>Pseudomonadati</taxon>
        <taxon>Pseudomonadota</taxon>
        <taxon>Betaproteobacteria</taxon>
        <taxon>Burkholderiales</taxon>
        <taxon>Comamonadaceae</taxon>
        <taxon>Ottowia</taxon>
    </lineage>
</organism>
<dbReference type="Proteomes" id="UP001549320">
    <property type="component" value="Unassembled WGS sequence"/>
</dbReference>